<name>A0A6M4H879_9PROT</name>
<dbReference type="PANTHER" id="PTHR43133:SF8">
    <property type="entry name" value="RNA POLYMERASE SIGMA FACTOR HI_1459-RELATED"/>
    <property type="match status" value="1"/>
</dbReference>
<dbReference type="GO" id="GO:0016987">
    <property type="term" value="F:sigma factor activity"/>
    <property type="evidence" value="ECO:0007669"/>
    <property type="project" value="UniProtKB-KW"/>
</dbReference>
<accession>A0A6M4H879</accession>
<dbReference type="PANTHER" id="PTHR43133">
    <property type="entry name" value="RNA POLYMERASE ECF-TYPE SIGMA FACTO"/>
    <property type="match status" value="1"/>
</dbReference>
<dbReference type="InterPro" id="IPR039425">
    <property type="entry name" value="RNA_pol_sigma-70-like"/>
</dbReference>
<evidence type="ECO:0000256" key="1">
    <source>
        <dbReference type="ARBA" id="ARBA00010641"/>
    </source>
</evidence>
<evidence type="ECO:0000313" key="9">
    <source>
        <dbReference type="Proteomes" id="UP000503096"/>
    </source>
</evidence>
<dbReference type="GO" id="GO:0006352">
    <property type="term" value="P:DNA-templated transcription initiation"/>
    <property type="evidence" value="ECO:0007669"/>
    <property type="project" value="InterPro"/>
</dbReference>
<dbReference type="InterPro" id="IPR013324">
    <property type="entry name" value="RNA_pol_sigma_r3/r4-like"/>
</dbReference>
<feature type="domain" description="RNA polymerase sigma factor 70 region 4 type 2" evidence="7">
    <location>
        <begin position="129"/>
        <end position="181"/>
    </location>
</feature>
<keyword evidence="5" id="KW-0804">Transcription</keyword>
<dbReference type="SUPFAM" id="SSF88946">
    <property type="entry name" value="Sigma2 domain of RNA polymerase sigma factors"/>
    <property type="match status" value="1"/>
</dbReference>
<dbReference type="SUPFAM" id="SSF88659">
    <property type="entry name" value="Sigma3 and sigma4 domains of RNA polymerase sigma factors"/>
    <property type="match status" value="1"/>
</dbReference>
<dbReference type="InterPro" id="IPR007627">
    <property type="entry name" value="RNA_pol_sigma70_r2"/>
</dbReference>
<keyword evidence="2" id="KW-0805">Transcription regulation</keyword>
<evidence type="ECO:0000256" key="4">
    <source>
        <dbReference type="ARBA" id="ARBA00023125"/>
    </source>
</evidence>
<dbReference type="InterPro" id="IPR013249">
    <property type="entry name" value="RNA_pol_sigma70_r4_t2"/>
</dbReference>
<dbReference type="InterPro" id="IPR013325">
    <property type="entry name" value="RNA_pol_sigma_r2"/>
</dbReference>
<evidence type="ECO:0000259" key="6">
    <source>
        <dbReference type="Pfam" id="PF04542"/>
    </source>
</evidence>
<dbReference type="InterPro" id="IPR036388">
    <property type="entry name" value="WH-like_DNA-bd_sf"/>
</dbReference>
<dbReference type="GO" id="GO:0003677">
    <property type="term" value="F:DNA binding"/>
    <property type="evidence" value="ECO:0007669"/>
    <property type="project" value="UniProtKB-KW"/>
</dbReference>
<reference evidence="8 9" key="1">
    <citation type="submission" date="2020-04" db="EMBL/GenBank/DDBJ databases">
        <title>Usitatibacter rugosus gen. nov., sp. nov. and Usitatibacter palustris sp. nov., novel members of Usitatibacteraceae fam. nov. within the order Nitrosomonadales isolated from soil.</title>
        <authorList>
            <person name="Huber K.J."/>
            <person name="Neumann-Schaal M."/>
            <person name="Geppert A."/>
            <person name="Luckner M."/>
            <person name="Wanner G."/>
            <person name="Overmann J."/>
        </authorList>
    </citation>
    <scope>NUCLEOTIDE SEQUENCE [LARGE SCALE GENOMIC DNA]</scope>
    <source>
        <strain evidence="8 9">Swamp67</strain>
    </source>
</reference>
<dbReference type="Pfam" id="PF08281">
    <property type="entry name" value="Sigma70_r4_2"/>
    <property type="match status" value="1"/>
</dbReference>
<dbReference type="AlphaFoldDB" id="A0A6M4H879"/>
<organism evidence="8 9">
    <name type="scientific">Usitatibacter palustris</name>
    <dbReference type="NCBI Taxonomy" id="2732487"/>
    <lineage>
        <taxon>Bacteria</taxon>
        <taxon>Pseudomonadati</taxon>
        <taxon>Pseudomonadota</taxon>
        <taxon>Betaproteobacteria</taxon>
        <taxon>Nitrosomonadales</taxon>
        <taxon>Usitatibacteraceae</taxon>
        <taxon>Usitatibacter</taxon>
    </lineage>
</organism>
<dbReference type="Gene3D" id="1.10.10.10">
    <property type="entry name" value="Winged helix-like DNA-binding domain superfamily/Winged helix DNA-binding domain"/>
    <property type="match status" value="1"/>
</dbReference>
<evidence type="ECO:0000313" key="8">
    <source>
        <dbReference type="EMBL" id="QJR15790.1"/>
    </source>
</evidence>
<dbReference type="InParanoid" id="A0A6M4H879"/>
<sequence>MPPRNMQPELTLLAKMKQGDEEAFVALYRQHKDAVYRFALLLTGSHHLASDVTQETFMHFLSRPGQYDPGRGTIAAWLCGVARNMARKDARSREDATDPEELEGEGYAAHLLADNVTPLDRILKDETAELVRRAVAAIAPHYRDVLILCELSELSYAEAAQVCGIDIGTVRSRLSRARAQLADRLGRLGVLTTSAPAKEAVQ</sequence>
<dbReference type="Gene3D" id="1.10.1740.10">
    <property type="match status" value="1"/>
</dbReference>
<protein>
    <submittedName>
        <fullName evidence="8">ECF RNA polymerase sigma factor SigE</fullName>
    </submittedName>
</protein>
<evidence type="ECO:0000256" key="3">
    <source>
        <dbReference type="ARBA" id="ARBA00023082"/>
    </source>
</evidence>
<evidence type="ECO:0000256" key="5">
    <source>
        <dbReference type="ARBA" id="ARBA00023163"/>
    </source>
</evidence>
<evidence type="ECO:0000256" key="2">
    <source>
        <dbReference type="ARBA" id="ARBA00023015"/>
    </source>
</evidence>
<dbReference type="NCBIfam" id="TIGR02937">
    <property type="entry name" value="sigma70-ECF"/>
    <property type="match status" value="1"/>
</dbReference>
<dbReference type="CDD" id="cd06171">
    <property type="entry name" value="Sigma70_r4"/>
    <property type="match status" value="1"/>
</dbReference>
<dbReference type="EMBL" id="CP053073">
    <property type="protein sequence ID" value="QJR15790.1"/>
    <property type="molecule type" value="Genomic_DNA"/>
</dbReference>
<dbReference type="KEGG" id="upl:DSM104440_02616"/>
<gene>
    <name evidence="8" type="primary">sigE_2</name>
    <name evidence="8" type="ORF">DSM104440_02616</name>
</gene>
<feature type="domain" description="RNA polymerase sigma-70 region 2" evidence="6">
    <location>
        <begin position="27"/>
        <end position="93"/>
    </location>
</feature>
<keyword evidence="4" id="KW-0238">DNA-binding</keyword>
<evidence type="ECO:0000259" key="7">
    <source>
        <dbReference type="Pfam" id="PF08281"/>
    </source>
</evidence>
<dbReference type="Pfam" id="PF04542">
    <property type="entry name" value="Sigma70_r2"/>
    <property type="match status" value="1"/>
</dbReference>
<proteinExistence type="inferred from homology"/>
<dbReference type="InterPro" id="IPR014284">
    <property type="entry name" value="RNA_pol_sigma-70_dom"/>
</dbReference>
<keyword evidence="3" id="KW-0731">Sigma factor</keyword>
<keyword evidence="9" id="KW-1185">Reference proteome</keyword>
<dbReference type="Proteomes" id="UP000503096">
    <property type="component" value="Chromosome"/>
</dbReference>
<comment type="similarity">
    <text evidence="1">Belongs to the sigma-70 factor family. ECF subfamily.</text>
</comment>